<dbReference type="InterPro" id="IPR029501">
    <property type="entry name" value="EndoU_bac"/>
</dbReference>
<keyword evidence="1" id="KW-0378">Hydrolase</keyword>
<feature type="domain" description="Bacterial EndoU nuclease" evidence="3">
    <location>
        <begin position="138"/>
        <end position="263"/>
    </location>
</feature>
<feature type="transmembrane region" description="Helical" evidence="2">
    <location>
        <begin position="7"/>
        <end position="26"/>
    </location>
</feature>
<dbReference type="SUPFAM" id="SSF142877">
    <property type="entry name" value="EndoU-like"/>
    <property type="match status" value="1"/>
</dbReference>
<accession>A0A6H2NT66</accession>
<evidence type="ECO:0000259" key="3">
    <source>
        <dbReference type="Pfam" id="PF14436"/>
    </source>
</evidence>
<keyword evidence="2" id="KW-0472">Membrane</keyword>
<reference evidence="4" key="1">
    <citation type="submission" date="2019-07" db="EMBL/GenBank/DDBJ databases">
        <title>Genome assemblies of Wolbachia strains wAlbA and wAlbB in wild caught Aedes albopictus specimens.</title>
        <authorList>
            <person name="Kulkarni A."/>
            <person name="Yu W."/>
            <person name="Xue R.-D."/>
            <person name="Ma Y."/>
            <person name="Xu J."/>
        </authorList>
    </citation>
    <scope>NUCLEOTIDE SEQUENCE</scope>
    <source>
        <strain evidence="4">FL2016</strain>
    </source>
</reference>
<dbReference type="InterPro" id="IPR037227">
    <property type="entry name" value="EndoU-like"/>
</dbReference>
<evidence type="ECO:0000256" key="1">
    <source>
        <dbReference type="ARBA" id="ARBA00022801"/>
    </source>
</evidence>
<dbReference type="GO" id="GO:0004540">
    <property type="term" value="F:RNA nuclease activity"/>
    <property type="evidence" value="ECO:0007669"/>
    <property type="project" value="UniProtKB-ARBA"/>
</dbReference>
<name>A0A6H2NT66_WOLPI</name>
<protein>
    <recommendedName>
        <fullName evidence="3">Bacterial EndoU nuclease domain-containing protein</fullName>
    </recommendedName>
</protein>
<dbReference type="GO" id="GO:0016787">
    <property type="term" value="F:hydrolase activity"/>
    <property type="evidence" value="ECO:0007669"/>
    <property type="project" value="UniProtKB-KW"/>
</dbReference>
<dbReference type="Proteomes" id="UP000217566">
    <property type="component" value="Unassembled WGS sequence"/>
</dbReference>
<proteinExistence type="predicted"/>
<dbReference type="AlphaFoldDB" id="A0A6H2NT66"/>
<gene>
    <name evidence="4" type="ORF">COM43_005105</name>
</gene>
<keyword evidence="2" id="KW-0812">Transmembrane</keyword>
<dbReference type="EMBL" id="NWVK02000294">
    <property type="protein sequence ID" value="TVS83828.1"/>
    <property type="molecule type" value="Genomic_DNA"/>
</dbReference>
<dbReference type="Pfam" id="PF14436">
    <property type="entry name" value="EndoU_bacteria"/>
    <property type="match status" value="1"/>
</dbReference>
<evidence type="ECO:0000313" key="4">
    <source>
        <dbReference type="EMBL" id="TVS83828.1"/>
    </source>
</evidence>
<keyword evidence="2" id="KW-1133">Transmembrane helix</keyword>
<dbReference type="GO" id="GO:0004519">
    <property type="term" value="F:endonuclease activity"/>
    <property type="evidence" value="ECO:0007669"/>
    <property type="project" value="InterPro"/>
</dbReference>
<evidence type="ECO:0000256" key="2">
    <source>
        <dbReference type="SAM" id="Phobius"/>
    </source>
</evidence>
<organism evidence="4">
    <name type="scientific">Wolbachia pipientis</name>
    <dbReference type="NCBI Taxonomy" id="955"/>
    <lineage>
        <taxon>Bacteria</taxon>
        <taxon>Pseudomonadati</taxon>
        <taxon>Pseudomonadota</taxon>
        <taxon>Alphaproteobacteria</taxon>
        <taxon>Rickettsiales</taxon>
        <taxon>Anaplasmataceae</taxon>
        <taxon>Wolbachieae</taxon>
        <taxon>Wolbachia</taxon>
    </lineage>
</organism>
<comment type="caution">
    <text evidence="4">The sequence shown here is derived from an EMBL/GenBank/DDBJ whole genome shotgun (WGS) entry which is preliminary data.</text>
</comment>
<sequence>MNMIMSKIAKLILCLIIPIIGFVFYIKDHYFHIGYVEENVKVNFEPFFSSQPGYIPPFPELTDFDRGVLRVCGDWGAHPDEEDFRILLDCPQHQEVLKRIYDKLDHQVATPNAGLGLFKDELTKIWFTNSGVEKETIGFGHIFCGEPDRLGLGGMHFVGRYVEAQENKWAGAIWNDKSLCNKSDIKPPVYTFGMKYLGKGGEVKVKCPNGYAYNLHADDILVSATKAFKELGKDGMCLYKMEDANYQSVFVRKNDAILTFYPDLTPKCNDKSINCSCSKS</sequence>